<protein>
    <submittedName>
        <fullName evidence="2">Uncharacterized protein</fullName>
    </submittedName>
</protein>
<dbReference type="RefSeq" id="WP_345591657.1">
    <property type="nucleotide sequence ID" value="NZ_BAABCQ010000034.1"/>
</dbReference>
<feature type="compositionally biased region" description="Basic and acidic residues" evidence="1">
    <location>
        <begin position="1"/>
        <end position="14"/>
    </location>
</feature>
<gene>
    <name evidence="2" type="ORF">GCM10022384_23350</name>
</gene>
<proteinExistence type="predicted"/>
<accession>A0ABP7PWW3</accession>
<keyword evidence="3" id="KW-1185">Reference proteome</keyword>
<evidence type="ECO:0000313" key="2">
    <source>
        <dbReference type="EMBL" id="GAA3971814.1"/>
    </source>
</evidence>
<sequence>MPAQDIGRKPEPRGRQVPVQRPTQRSPLAPHAVRVPSPDGLDHEAMAPQQMLTLQRSAGNAASALVLQRAKKLTQKQKRDLEAKEKKEREAAAPARDPEMQALLGASHWREKAQKAGAGPNSMKGNNPPAGAPRSLDEILVKTGPALLEKLAKTEETGRLKLYRTMDRDEADAILAWRGKREATEKWVGEQRGRTKGNGTPDPAVSKDYHAETGKDDATIGTMPMRNHVGDWEQADIYHKMKSSKPKTTLEFTLKEGAHAYLFSPEHAAVHGDSGVVGDMRGYFENQGRELPASAGGEGGLGGYIGVKQEKKGPFSLGVGKVEASQLLFQLFVEEVRDLYPQP</sequence>
<feature type="region of interest" description="Disordered" evidence="1">
    <location>
        <begin position="71"/>
        <end position="135"/>
    </location>
</feature>
<evidence type="ECO:0000256" key="1">
    <source>
        <dbReference type="SAM" id="MobiDB-lite"/>
    </source>
</evidence>
<name>A0ABP7PWW3_9ACTN</name>
<dbReference type="EMBL" id="BAABCQ010000034">
    <property type="protein sequence ID" value="GAA3971814.1"/>
    <property type="molecule type" value="Genomic_DNA"/>
</dbReference>
<feature type="region of interest" description="Disordered" evidence="1">
    <location>
        <begin position="186"/>
        <end position="209"/>
    </location>
</feature>
<comment type="caution">
    <text evidence="2">The sequence shown here is derived from an EMBL/GenBank/DDBJ whole genome shotgun (WGS) entry which is preliminary data.</text>
</comment>
<feature type="compositionally biased region" description="Basic and acidic residues" evidence="1">
    <location>
        <begin position="77"/>
        <end position="99"/>
    </location>
</feature>
<feature type="region of interest" description="Disordered" evidence="1">
    <location>
        <begin position="1"/>
        <end position="55"/>
    </location>
</feature>
<dbReference type="Proteomes" id="UP001500034">
    <property type="component" value="Unassembled WGS sequence"/>
</dbReference>
<organism evidence="2 3">
    <name type="scientific">Streptomyces marokkonensis</name>
    <dbReference type="NCBI Taxonomy" id="324855"/>
    <lineage>
        <taxon>Bacteria</taxon>
        <taxon>Bacillati</taxon>
        <taxon>Actinomycetota</taxon>
        <taxon>Actinomycetes</taxon>
        <taxon>Kitasatosporales</taxon>
        <taxon>Streptomycetaceae</taxon>
        <taxon>Streptomyces</taxon>
    </lineage>
</organism>
<reference evidence="3" key="1">
    <citation type="journal article" date="2019" name="Int. J. Syst. Evol. Microbiol.">
        <title>The Global Catalogue of Microorganisms (GCM) 10K type strain sequencing project: providing services to taxonomists for standard genome sequencing and annotation.</title>
        <authorList>
            <consortium name="The Broad Institute Genomics Platform"/>
            <consortium name="The Broad Institute Genome Sequencing Center for Infectious Disease"/>
            <person name="Wu L."/>
            <person name="Ma J."/>
        </authorList>
    </citation>
    <scope>NUCLEOTIDE SEQUENCE [LARGE SCALE GENOMIC DNA]</scope>
    <source>
        <strain evidence="3">JCM 17027</strain>
    </source>
</reference>
<evidence type="ECO:0000313" key="3">
    <source>
        <dbReference type="Proteomes" id="UP001500034"/>
    </source>
</evidence>